<dbReference type="Gene3D" id="1.10.150.20">
    <property type="entry name" value="5' to 3' exonuclease, C-terminal subdomain"/>
    <property type="match status" value="1"/>
</dbReference>
<evidence type="ECO:0000256" key="2">
    <source>
        <dbReference type="ARBA" id="ARBA00022722"/>
    </source>
</evidence>
<evidence type="ECO:0000256" key="1">
    <source>
        <dbReference type="ARBA" id="ARBA00001946"/>
    </source>
</evidence>
<keyword evidence="7" id="KW-0234">DNA repair</keyword>
<dbReference type="Gene3D" id="3.40.50.1010">
    <property type="entry name" value="5'-nuclease"/>
    <property type="match status" value="1"/>
</dbReference>
<comment type="cofactor">
    <cofactor evidence="1">
        <name>Mg(2+)</name>
        <dbReference type="ChEBI" id="CHEBI:18420"/>
    </cofactor>
</comment>
<dbReference type="InterPro" id="IPR036279">
    <property type="entry name" value="5-3_exonuclease_C_sf"/>
</dbReference>
<evidence type="ECO:0000256" key="8">
    <source>
        <dbReference type="SAM" id="MobiDB-lite"/>
    </source>
</evidence>
<feature type="domain" description="XPG-I" evidence="9">
    <location>
        <begin position="144"/>
        <end position="225"/>
    </location>
</feature>
<feature type="region of interest" description="Disordered" evidence="8">
    <location>
        <begin position="368"/>
        <end position="389"/>
    </location>
</feature>
<evidence type="ECO:0000256" key="5">
    <source>
        <dbReference type="ARBA" id="ARBA00022801"/>
    </source>
</evidence>
<keyword evidence="6" id="KW-0460">Magnesium</keyword>
<keyword evidence="2" id="KW-0540">Nuclease</keyword>
<protein>
    <submittedName>
        <fullName evidence="11">Flap endonuclease 1</fullName>
        <ecNumber evidence="11">3.1.-.-</ecNumber>
    </submittedName>
</protein>
<dbReference type="SMART" id="SM00279">
    <property type="entry name" value="HhH2"/>
    <property type="match status" value="1"/>
</dbReference>
<keyword evidence="4" id="KW-0227">DNA damage</keyword>
<dbReference type="EMBL" id="CP104013">
    <property type="protein sequence ID" value="UYP47511.1"/>
    <property type="molecule type" value="Genomic_DNA"/>
</dbReference>
<evidence type="ECO:0000256" key="6">
    <source>
        <dbReference type="ARBA" id="ARBA00022842"/>
    </source>
</evidence>
<keyword evidence="12" id="KW-1185">Reference proteome</keyword>
<dbReference type="Proteomes" id="UP001208689">
    <property type="component" value="Chromosome"/>
</dbReference>
<name>A0ABY6HVT6_9ARCH</name>
<dbReference type="GO" id="GO:0004519">
    <property type="term" value="F:endonuclease activity"/>
    <property type="evidence" value="ECO:0007669"/>
    <property type="project" value="UniProtKB-KW"/>
</dbReference>
<reference evidence="11" key="1">
    <citation type="submission" date="2022-09" db="EMBL/GenBank/DDBJ databases">
        <title>Actin cytoskeleton and complex cell architecture in an #Asgard archaeon.</title>
        <authorList>
            <person name="Ponce Toledo R.I."/>
            <person name="Schleper C."/>
            <person name="Rodrigues Oliveira T."/>
            <person name="Wollweber F."/>
            <person name="Xu J."/>
            <person name="Rittmann S."/>
            <person name="Klingl A."/>
            <person name="Pilhofer M."/>
        </authorList>
    </citation>
    <scope>NUCLEOTIDE SEQUENCE</scope>
    <source>
        <strain evidence="11">B-35</strain>
    </source>
</reference>
<dbReference type="GO" id="GO:0016787">
    <property type="term" value="F:hydrolase activity"/>
    <property type="evidence" value="ECO:0007669"/>
    <property type="project" value="UniProtKB-KW"/>
</dbReference>
<dbReference type="SMART" id="SM00485">
    <property type="entry name" value="XPGN"/>
    <property type="match status" value="1"/>
</dbReference>
<keyword evidence="3" id="KW-0479">Metal-binding</keyword>
<dbReference type="PROSITE" id="PS00842">
    <property type="entry name" value="XPG_2"/>
    <property type="match status" value="1"/>
</dbReference>
<keyword evidence="5 11" id="KW-0378">Hydrolase</keyword>
<dbReference type="InterPro" id="IPR019974">
    <property type="entry name" value="XPG_CS"/>
</dbReference>
<dbReference type="InterPro" id="IPR006084">
    <property type="entry name" value="XPG/Rad2"/>
</dbReference>
<dbReference type="SMART" id="SM00484">
    <property type="entry name" value="XPGI"/>
    <property type="match status" value="1"/>
</dbReference>
<accession>A0ABY6HVT6</accession>
<sequence length="389" mass="44719">MGVKLKSLIISERKEIDDIKGSKIAVDGMNVLFQILYNPIQMQKKLPDTFYLDSTRRVITHLYGWMQKIKYFYKHQILPIVVFDGKPDPFKRLSTKDYARDFLAVEKMYKDCIDKGEKALAKRHALSRSYMFMNCVHESKILLEACGIPVLMAPSEAEAQCVSLQQQGLVDYVLSNDYDVLLFGATKVIRKLTFQSRKKIKGKWTIYKPEIEILDGPANLKRLGINLHQLIDLSILLGNDYFSGIAGIGSKKALESLEYYGSIEKMLLSHPNRFSGLSINKLHKIRNLFLNPENIKISELSFKTFNESKLHELLLKDHSLNPEKVKRNIVSLHALHDKVCKKKNLSHPQSAQKVFPPFNKHLQRRLDRAKKKRNLPDLPSLSFTSADHL</sequence>
<dbReference type="PRINTS" id="PR00853">
    <property type="entry name" value="XPGRADSUPER"/>
</dbReference>
<dbReference type="SUPFAM" id="SSF47807">
    <property type="entry name" value="5' to 3' exonuclease, C-terminal subdomain"/>
    <property type="match status" value="1"/>
</dbReference>
<evidence type="ECO:0000256" key="3">
    <source>
        <dbReference type="ARBA" id="ARBA00022723"/>
    </source>
</evidence>
<evidence type="ECO:0000259" key="10">
    <source>
        <dbReference type="SMART" id="SM00485"/>
    </source>
</evidence>
<dbReference type="InterPro" id="IPR008918">
    <property type="entry name" value="HhH2"/>
</dbReference>
<dbReference type="PANTHER" id="PTHR11081">
    <property type="entry name" value="FLAP ENDONUCLEASE FAMILY MEMBER"/>
    <property type="match status" value="1"/>
</dbReference>
<dbReference type="SUPFAM" id="SSF88723">
    <property type="entry name" value="PIN domain-like"/>
    <property type="match status" value="1"/>
</dbReference>
<evidence type="ECO:0000313" key="11">
    <source>
        <dbReference type="EMBL" id="UYP47511.1"/>
    </source>
</evidence>
<evidence type="ECO:0000313" key="12">
    <source>
        <dbReference type="Proteomes" id="UP001208689"/>
    </source>
</evidence>
<evidence type="ECO:0000259" key="9">
    <source>
        <dbReference type="SMART" id="SM00484"/>
    </source>
</evidence>
<dbReference type="Pfam" id="PF00867">
    <property type="entry name" value="XPG_I"/>
    <property type="match status" value="1"/>
</dbReference>
<dbReference type="InterPro" id="IPR006085">
    <property type="entry name" value="XPG_DNA_repair_N"/>
</dbReference>
<feature type="domain" description="XPG N-terminal" evidence="10">
    <location>
        <begin position="1"/>
        <end position="104"/>
    </location>
</feature>
<dbReference type="InterPro" id="IPR029060">
    <property type="entry name" value="PIN-like_dom_sf"/>
</dbReference>
<dbReference type="EC" id="3.1.-.-" evidence="11"/>
<evidence type="ECO:0000256" key="4">
    <source>
        <dbReference type="ARBA" id="ARBA00022763"/>
    </source>
</evidence>
<organism evidence="11 12">
    <name type="scientific">Candidatus Lokiarchaeum ossiferum</name>
    <dbReference type="NCBI Taxonomy" id="2951803"/>
    <lineage>
        <taxon>Archaea</taxon>
        <taxon>Promethearchaeati</taxon>
        <taxon>Promethearchaeota</taxon>
        <taxon>Promethearchaeia</taxon>
        <taxon>Promethearchaeales</taxon>
        <taxon>Promethearchaeaceae</taxon>
        <taxon>Candidatus Lokiarchaeum</taxon>
    </lineage>
</organism>
<keyword evidence="11" id="KW-0255">Endonuclease</keyword>
<gene>
    <name evidence="11" type="ORF">NEF87_003796</name>
</gene>
<evidence type="ECO:0000256" key="7">
    <source>
        <dbReference type="ARBA" id="ARBA00023204"/>
    </source>
</evidence>
<proteinExistence type="predicted"/>
<dbReference type="Pfam" id="PF00752">
    <property type="entry name" value="XPG_N"/>
    <property type="match status" value="1"/>
</dbReference>
<dbReference type="InterPro" id="IPR006086">
    <property type="entry name" value="XPG-I_dom"/>
</dbReference>